<proteinExistence type="predicted"/>
<gene>
    <name evidence="6" type="ORF">RAE19_13695</name>
</gene>
<feature type="domain" description="HTH lacI-type" evidence="5">
    <location>
        <begin position="2"/>
        <end position="56"/>
    </location>
</feature>
<dbReference type="EMBL" id="JAVBIK010000001">
    <property type="protein sequence ID" value="MDT7519752.1"/>
    <property type="molecule type" value="Genomic_DNA"/>
</dbReference>
<evidence type="ECO:0000256" key="1">
    <source>
        <dbReference type="ARBA" id="ARBA00022491"/>
    </source>
</evidence>
<dbReference type="SUPFAM" id="SSF53822">
    <property type="entry name" value="Periplasmic binding protein-like I"/>
    <property type="match status" value="1"/>
</dbReference>
<dbReference type="Pfam" id="PF13377">
    <property type="entry name" value="Peripla_BP_3"/>
    <property type="match status" value="1"/>
</dbReference>
<dbReference type="Pfam" id="PF00356">
    <property type="entry name" value="LacI"/>
    <property type="match status" value="1"/>
</dbReference>
<dbReference type="SMART" id="SM00354">
    <property type="entry name" value="HTH_LACI"/>
    <property type="match status" value="1"/>
</dbReference>
<evidence type="ECO:0000256" key="4">
    <source>
        <dbReference type="ARBA" id="ARBA00023163"/>
    </source>
</evidence>
<dbReference type="PROSITE" id="PS50932">
    <property type="entry name" value="HTH_LACI_2"/>
    <property type="match status" value="1"/>
</dbReference>
<evidence type="ECO:0000256" key="2">
    <source>
        <dbReference type="ARBA" id="ARBA00023015"/>
    </source>
</evidence>
<evidence type="ECO:0000259" key="5">
    <source>
        <dbReference type="PROSITE" id="PS50932"/>
    </source>
</evidence>
<dbReference type="SUPFAM" id="SSF47413">
    <property type="entry name" value="lambda repressor-like DNA-binding domains"/>
    <property type="match status" value="1"/>
</dbReference>
<dbReference type="Gene3D" id="1.10.260.40">
    <property type="entry name" value="lambda repressor-like DNA-binding domains"/>
    <property type="match status" value="1"/>
</dbReference>
<dbReference type="InterPro" id="IPR046335">
    <property type="entry name" value="LacI/GalR-like_sensor"/>
</dbReference>
<organism evidence="6 7">
    <name type="scientific">Rhodoferax potami</name>
    <dbReference type="NCBI Taxonomy" id="3068338"/>
    <lineage>
        <taxon>Bacteria</taxon>
        <taxon>Pseudomonadati</taxon>
        <taxon>Pseudomonadota</taxon>
        <taxon>Betaproteobacteria</taxon>
        <taxon>Burkholderiales</taxon>
        <taxon>Comamonadaceae</taxon>
        <taxon>Rhodoferax</taxon>
    </lineage>
</organism>
<evidence type="ECO:0000313" key="7">
    <source>
        <dbReference type="Proteomes" id="UP001321700"/>
    </source>
</evidence>
<evidence type="ECO:0000256" key="3">
    <source>
        <dbReference type="ARBA" id="ARBA00023125"/>
    </source>
</evidence>
<keyword evidence="4" id="KW-0804">Transcription</keyword>
<dbReference type="PROSITE" id="PS00356">
    <property type="entry name" value="HTH_LACI_1"/>
    <property type="match status" value="1"/>
</dbReference>
<accession>A0ABU3KR94</accession>
<keyword evidence="7" id="KW-1185">Reference proteome</keyword>
<keyword evidence="3 6" id="KW-0238">DNA-binding</keyword>
<comment type="caution">
    <text evidence="6">The sequence shown here is derived from an EMBL/GenBank/DDBJ whole genome shotgun (WGS) entry which is preliminary data.</text>
</comment>
<protein>
    <submittedName>
        <fullName evidence="6">LacI family DNA-binding transcriptional regulator</fullName>
    </submittedName>
</protein>
<sequence length="341" mass="36864">MSSIKDVARRANVSISTVSHVVNGTRFVSESARKQVEEAIRNLGYVPSAVARSLKSNSTKTLGMLIPNCTNPYFAEIVRSVEDHCFGAGYTLILCNTDDEPHRQSVYLQVLSEKRIDGLIIISTGNDSELLALVQGLTIPAVLLDREISHVQCDLVETAHMQGAMLATEHLLALGHTRIACIAGPEDLNSSAQRIQGWRNALAKAGAAADADQLVWHSDFTSQGGCDTMKQVLQSPVKPTAVFVCNDLMGIGALSAAHEAGVRIPQDMSLVGFDDIELAHFTSPALTTVVQPKHRMGVMAVDMLLERIQSKREQSRQVLLQPTLVVRASSGPAPRTPQRVA</sequence>
<dbReference type="PANTHER" id="PTHR30146:SF148">
    <property type="entry name" value="HTH-TYPE TRANSCRIPTIONAL REPRESSOR PURR-RELATED"/>
    <property type="match status" value="1"/>
</dbReference>
<keyword evidence="1" id="KW-0678">Repressor</keyword>
<name>A0ABU3KR94_9BURK</name>
<evidence type="ECO:0000313" key="6">
    <source>
        <dbReference type="EMBL" id="MDT7519752.1"/>
    </source>
</evidence>
<dbReference type="InterPro" id="IPR028082">
    <property type="entry name" value="Peripla_BP_I"/>
</dbReference>
<dbReference type="PRINTS" id="PR00036">
    <property type="entry name" value="HTHLACI"/>
</dbReference>
<dbReference type="PANTHER" id="PTHR30146">
    <property type="entry name" value="LACI-RELATED TRANSCRIPTIONAL REPRESSOR"/>
    <property type="match status" value="1"/>
</dbReference>
<dbReference type="GO" id="GO:0003677">
    <property type="term" value="F:DNA binding"/>
    <property type="evidence" value="ECO:0007669"/>
    <property type="project" value="UniProtKB-KW"/>
</dbReference>
<dbReference type="InterPro" id="IPR010982">
    <property type="entry name" value="Lambda_DNA-bd_dom_sf"/>
</dbReference>
<reference evidence="6 7" key="1">
    <citation type="submission" date="2023-08" db="EMBL/GenBank/DDBJ databases">
        <title>Rhodoferax potami sp. nov. and Rhodoferax mekongensis sp. nov., isolated from the Mekong River in Thailand.</title>
        <authorList>
            <person name="Kitikhun S."/>
            <person name="Charoenyingcharoen P."/>
            <person name="Siriarchawattana P."/>
            <person name="Likhitrattanapisal S."/>
            <person name="Nilsakha T."/>
            <person name="Chanpet A."/>
            <person name="Rattanawaree P."/>
            <person name="Ingsriswang S."/>
        </authorList>
    </citation>
    <scope>NUCLEOTIDE SEQUENCE [LARGE SCALE GENOMIC DNA]</scope>
    <source>
        <strain evidence="6 7">TBRC 17660</strain>
    </source>
</reference>
<dbReference type="Proteomes" id="UP001321700">
    <property type="component" value="Unassembled WGS sequence"/>
</dbReference>
<dbReference type="RefSeq" id="WP_313875412.1">
    <property type="nucleotide sequence ID" value="NZ_JAVBIK010000001.1"/>
</dbReference>
<dbReference type="InterPro" id="IPR000843">
    <property type="entry name" value="HTH_LacI"/>
</dbReference>
<keyword evidence="2" id="KW-0805">Transcription regulation</keyword>
<dbReference type="Gene3D" id="3.40.50.2300">
    <property type="match status" value="2"/>
</dbReference>
<dbReference type="CDD" id="cd01392">
    <property type="entry name" value="HTH_LacI"/>
    <property type="match status" value="1"/>
</dbReference>